<protein>
    <recommendedName>
        <fullName evidence="4">DUF3784 domain-containing protein</fullName>
    </recommendedName>
</protein>
<reference evidence="2 3" key="1">
    <citation type="submission" date="2014-10" db="EMBL/GenBank/DDBJ databases">
        <title>Complete genome sequence of Parvimonas micra KCOM 1535 (= ChDC B708).</title>
        <authorList>
            <person name="Kook J.-K."/>
            <person name="Park S.-N."/>
            <person name="Lim Y.K."/>
            <person name="Roh H."/>
        </authorList>
    </citation>
    <scope>NUCLEOTIDE SEQUENCE [LARGE SCALE GENOMIC DNA]</scope>
    <source>
        <strain evidence="3">KCOM 1535 / ChDC B708</strain>
    </source>
</reference>
<keyword evidence="1" id="KW-0812">Transmembrane</keyword>
<proteinExistence type="predicted"/>
<feature type="transmembrane region" description="Helical" evidence="1">
    <location>
        <begin position="49"/>
        <end position="67"/>
    </location>
</feature>
<keyword evidence="1" id="KW-0472">Membrane</keyword>
<dbReference type="KEGG" id="pmic:NW74_05085"/>
<dbReference type="EMBL" id="CP009761">
    <property type="protein sequence ID" value="AIZ36751.1"/>
    <property type="molecule type" value="Genomic_DNA"/>
</dbReference>
<evidence type="ECO:0008006" key="4">
    <source>
        <dbReference type="Google" id="ProtNLM"/>
    </source>
</evidence>
<name>A0A0B4S2B7_9FIRM</name>
<organism evidence="2 3">
    <name type="scientific">Parvimonas micra</name>
    <dbReference type="NCBI Taxonomy" id="33033"/>
    <lineage>
        <taxon>Bacteria</taxon>
        <taxon>Bacillati</taxon>
        <taxon>Bacillota</taxon>
        <taxon>Tissierellia</taxon>
        <taxon>Tissierellales</taxon>
        <taxon>Peptoniphilaceae</taxon>
        <taxon>Parvimonas</taxon>
    </lineage>
</organism>
<evidence type="ECO:0000313" key="2">
    <source>
        <dbReference type="EMBL" id="AIZ36751.1"/>
    </source>
</evidence>
<dbReference type="AlphaFoldDB" id="A0A0B4S2B7"/>
<evidence type="ECO:0000313" key="3">
    <source>
        <dbReference type="Proteomes" id="UP000031386"/>
    </source>
</evidence>
<keyword evidence="3" id="KW-1185">Reference proteome</keyword>
<gene>
    <name evidence="2" type="ORF">NW74_05085</name>
</gene>
<dbReference type="Proteomes" id="UP000031386">
    <property type="component" value="Chromosome"/>
</dbReference>
<feature type="transmembrane region" description="Helical" evidence="1">
    <location>
        <begin position="73"/>
        <end position="92"/>
    </location>
</feature>
<dbReference type="RefSeq" id="WP_041954232.1">
    <property type="nucleotide sequence ID" value="NZ_CP009761.1"/>
</dbReference>
<accession>A0A0B4S2B7</accession>
<evidence type="ECO:0000256" key="1">
    <source>
        <dbReference type="SAM" id="Phobius"/>
    </source>
</evidence>
<keyword evidence="1" id="KW-1133">Transmembrane helix</keyword>
<sequence>MFYFLVFMGIISLIKRYLIIKKIIKVKEIPYYNENQISEKTKDDIIEKYGNFYLIISIIYFFIALLFRNSRYIYIVTSLSVIPILYYKWWLLKFVRYKTNNRFNN</sequence>